<gene>
    <name evidence="1" type="ORF">MNEG_4970</name>
</gene>
<dbReference type="RefSeq" id="XP_013902012.1">
    <property type="nucleotide sequence ID" value="XM_014046558.1"/>
</dbReference>
<keyword evidence="2" id="KW-1185">Reference proteome</keyword>
<organism evidence="1 2">
    <name type="scientific">Monoraphidium neglectum</name>
    <dbReference type="NCBI Taxonomy" id="145388"/>
    <lineage>
        <taxon>Eukaryota</taxon>
        <taxon>Viridiplantae</taxon>
        <taxon>Chlorophyta</taxon>
        <taxon>core chlorophytes</taxon>
        <taxon>Chlorophyceae</taxon>
        <taxon>CS clade</taxon>
        <taxon>Sphaeropleales</taxon>
        <taxon>Selenastraceae</taxon>
        <taxon>Monoraphidium</taxon>
    </lineage>
</organism>
<accession>A0A0D2JW93</accession>
<name>A0A0D2JW93_9CHLO</name>
<dbReference type="AlphaFoldDB" id="A0A0D2JW93"/>
<evidence type="ECO:0000313" key="1">
    <source>
        <dbReference type="EMBL" id="KIZ02993.1"/>
    </source>
</evidence>
<protein>
    <submittedName>
        <fullName evidence="1">Uncharacterized protein</fullName>
    </submittedName>
</protein>
<dbReference type="STRING" id="145388.A0A0D2JW93"/>
<dbReference type="GeneID" id="25737847"/>
<dbReference type="OrthoDB" id="66369at2759"/>
<evidence type="ECO:0000313" key="2">
    <source>
        <dbReference type="Proteomes" id="UP000054498"/>
    </source>
</evidence>
<reference evidence="1 2" key="1">
    <citation type="journal article" date="2013" name="BMC Genomics">
        <title>Reconstruction of the lipid metabolism for the microalga Monoraphidium neglectum from its genome sequence reveals characteristics suitable for biofuel production.</title>
        <authorList>
            <person name="Bogen C."/>
            <person name="Al-Dilaimi A."/>
            <person name="Albersmeier A."/>
            <person name="Wichmann J."/>
            <person name="Grundmann M."/>
            <person name="Rupp O."/>
            <person name="Lauersen K.J."/>
            <person name="Blifernez-Klassen O."/>
            <person name="Kalinowski J."/>
            <person name="Goesmann A."/>
            <person name="Mussgnug J.H."/>
            <person name="Kruse O."/>
        </authorList>
    </citation>
    <scope>NUCLEOTIDE SEQUENCE [LARGE SCALE GENOMIC DNA]</scope>
    <source>
        <strain evidence="1 2">SAG 48.87</strain>
    </source>
</reference>
<sequence length="147" mass="15447">MKRSMSDLGEYRGIISVSRLLPKGTEVKAAVDEAIDRCSQIGNLREDIKACKHIAEAAPGAATDDPQTAAWAARQLGVHYLKRYFLLIAYRSFIDQAAATGPAAAAGVGGGRGAGGGGQGAAGPSFVKWMEERRELGHLLGHLDLAT</sequence>
<dbReference type="KEGG" id="mng:MNEG_4970"/>
<proteinExistence type="predicted"/>
<dbReference type="EMBL" id="KK100937">
    <property type="protein sequence ID" value="KIZ02993.1"/>
    <property type="molecule type" value="Genomic_DNA"/>
</dbReference>
<dbReference type="Proteomes" id="UP000054498">
    <property type="component" value="Unassembled WGS sequence"/>
</dbReference>